<dbReference type="Proteomes" id="UP000199413">
    <property type="component" value="Unassembled WGS sequence"/>
</dbReference>
<dbReference type="GO" id="GO:0016787">
    <property type="term" value="F:hydrolase activity"/>
    <property type="evidence" value="ECO:0007669"/>
    <property type="project" value="UniProtKB-KW"/>
</dbReference>
<evidence type="ECO:0000313" key="6">
    <source>
        <dbReference type="EMBL" id="SCL27755.1"/>
    </source>
</evidence>
<dbReference type="RefSeq" id="WP_176731748.1">
    <property type="nucleotide sequence ID" value="NZ_FMHV01000002.1"/>
</dbReference>
<evidence type="ECO:0000256" key="1">
    <source>
        <dbReference type="ARBA" id="ARBA00009381"/>
    </source>
</evidence>
<dbReference type="Gene3D" id="3.60.20.40">
    <property type="match status" value="1"/>
</dbReference>
<dbReference type="Pfam" id="PF01019">
    <property type="entry name" value="G_glu_transpept"/>
    <property type="match status" value="1"/>
</dbReference>
<dbReference type="SUPFAM" id="SSF56235">
    <property type="entry name" value="N-terminal nucleophile aminohydrolases (Ntn hydrolases)"/>
    <property type="match status" value="1"/>
</dbReference>
<organism evidence="6 7">
    <name type="scientific">Micromonospora rhizosphaerae</name>
    <dbReference type="NCBI Taxonomy" id="568872"/>
    <lineage>
        <taxon>Bacteria</taxon>
        <taxon>Bacillati</taxon>
        <taxon>Actinomycetota</taxon>
        <taxon>Actinomycetes</taxon>
        <taxon>Micromonosporales</taxon>
        <taxon>Micromonosporaceae</taxon>
        <taxon>Micromonospora</taxon>
    </lineage>
</organism>
<evidence type="ECO:0000256" key="3">
    <source>
        <dbReference type="ARBA" id="ARBA00022801"/>
    </source>
</evidence>
<keyword evidence="2 6" id="KW-0808">Transferase</keyword>
<dbReference type="AlphaFoldDB" id="A0A1C6SE52"/>
<feature type="region of interest" description="Disordered" evidence="5">
    <location>
        <begin position="17"/>
        <end position="36"/>
    </location>
</feature>
<evidence type="ECO:0000313" key="7">
    <source>
        <dbReference type="Proteomes" id="UP000199413"/>
    </source>
</evidence>
<gene>
    <name evidence="6" type="ORF">GA0070624_3564</name>
</gene>
<dbReference type="InterPro" id="IPR029055">
    <property type="entry name" value="Ntn_hydrolases_N"/>
</dbReference>
<dbReference type="InterPro" id="IPR043138">
    <property type="entry name" value="GGT_lsub"/>
</dbReference>
<dbReference type="EMBL" id="FMHV01000002">
    <property type="protein sequence ID" value="SCL27755.1"/>
    <property type="molecule type" value="Genomic_DNA"/>
</dbReference>
<feature type="region of interest" description="Disordered" evidence="5">
    <location>
        <begin position="401"/>
        <end position="427"/>
    </location>
</feature>
<evidence type="ECO:0000256" key="2">
    <source>
        <dbReference type="ARBA" id="ARBA00022679"/>
    </source>
</evidence>
<feature type="compositionally biased region" description="Pro residues" evidence="5">
    <location>
        <begin position="402"/>
        <end position="416"/>
    </location>
</feature>
<dbReference type="STRING" id="568872.GA0070624_3564"/>
<protein>
    <submittedName>
        <fullName evidence="6">Gamma-glutamyltransferase 1 Threonine peptidase. MEROPS family T03</fullName>
    </submittedName>
</protein>
<proteinExistence type="inferred from homology"/>
<name>A0A1C6SE52_9ACTN</name>
<accession>A0A1C6SE52</accession>
<keyword evidence="3" id="KW-0378">Hydrolase</keyword>
<reference evidence="7" key="1">
    <citation type="submission" date="2016-06" db="EMBL/GenBank/DDBJ databases">
        <authorList>
            <person name="Varghese N."/>
            <person name="Submissions Spin"/>
        </authorList>
    </citation>
    <scope>NUCLEOTIDE SEQUENCE [LARGE SCALE GENOMIC DNA]</scope>
    <source>
        <strain evidence="7">DSM 45431</strain>
    </source>
</reference>
<dbReference type="InterPro" id="IPR051792">
    <property type="entry name" value="GGT_bact"/>
</dbReference>
<comment type="similarity">
    <text evidence="1">Belongs to the gamma-glutamyltransferase family.</text>
</comment>
<keyword evidence="4" id="KW-0865">Zymogen</keyword>
<keyword evidence="7" id="KW-1185">Reference proteome</keyword>
<dbReference type="InterPro" id="IPR043137">
    <property type="entry name" value="GGT_ssub_C"/>
</dbReference>
<dbReference type="PRINTS" id="PR01210">
    <property type="entry name" value="GGTRANSPTASE"/>
</dbReference>
<dbReference type="Gene3D" id="1.10.246.130">
    <property type="match status" value="1"/>
</dbReference>
<dbReference type="PANTHER" id="PTHR43199:SF1">
    <property type="entry name" value="GLUTATHIONE HYDROLASE PROENZYME"/>
    <property type="match status" value="1"/>
</dbReference>
<evidence type="ECO:0000256" key="4">
    <source>
        <dbReference type="ARBA" id="ARBA00023145"/>
    </source>
</evidence>
<evidence type="ECO:0000256" key="5">
    <source>
        <dbReference type="SAM" id="MobiDB-lite"/>
    </source>
</evidence>
<dbReference type="PANTHER" id="PTHR43199">
    <property type="entry name" value="GLUTATHIONE HYDROLASE"/>
    <property type="match status" value="1"/>
</dbReference>
<sequence length="620" mass="66019">MIPALVVIGLLPAPTAPREKNTVAPPSDACTVPRGKSGREQDAVAKKFMVAAAHPLAVEAGCRILAKGGRAADAAVAVQAVLAVVEPHASGLTGGTLINYWDPDKQQLRFFDGYSRAPMSVTENLRTPTEQERKALRTDRFPESASATGRAFGVPGTLRVLSDVHSVYGTLPWDQLFDDAIRLAADGFPMSPNLHDGFKERFNGRKRCNYPDLRPRYCNGDEPKPVGTKLYNREIADVLREVRDRGADAFYDPNGKIAPAIVQHAAKGPIKLKGNTAGPPVIPSLMTPQDFADYEPVERTEVCRKAFDVQVCTSPPPAFGGVAVLEMLGLLERGQVGKTDPNSDDRLHLSIEASRLANLDRRAYVGDPDYHGVPVEGLLDRHYLDQRFSLFSTKRAIQPIEPGIPPGAPTPTPAPSEEPATVDVGDPTSNVSIVDADGNAASMTTTNNSHFGSHLEAQGMILNNAMNNFTDTLSVSPGKPVNVMEPKKRPTAAMAPTIVLDGEGKKLKLVVGAAGGSHIPDYVVQTLTGVLVDGMSPAQAINQGHFSGQDLTRKCDGKRGAPSELEAGRRAAVRLTTLVGREHPCPRVIALNSGSTAIEVRGNQLLGAADPRRDGAAAGG</sequence>
<dbReference type="GO" id="GO:0016740">
    <property type="term" value="F:transferase activity"/>
    <property type="evidence" value="ECO:0007669"/>
    <property type="project" value="UniProtKB-KW"/>
</dbReference>